<keyword evidence="3" id="KW-1185">Reference proteome</keyword>
<feature type="transmembrane region" description="Helical" evidence="1">
    <location>
        <begin position="221"/>
        <end position="240"/>
    </location>
</feature>
<feature type="transmembrane region" description="Helical" evidence="1">
    <location>
        <begin position="137"/>
        <end position="154"/>
    </location>
</feature>
<feature type="transmembrane region" description="Helical" evidence="1">
    <location>
        <begin position="252"/>
        <end position="271"/>
    </location>
</feature>
<gene>
    <name evidence="2" type="ORF">LXD69_01690</name>
</gene>
<proteinExistence type="predicted"/>
<name>A0ABY4HRV4_9FLAO</name>
<organism evidence="2 3">
    <name type="scientific">Flavobacterium sediminilitoris</name>
    <dbReference type="NCBI Taxonomy" id="2024526"/>
    <lineage>
        <taxon>Bacteria</taxon>
        <taxon>Pseudomonadati</taxon>
        <taxon>Bacteroidota</taxon>
        <taxon>Flavobacteriia</taxon>
        <taxon>Flavobacteriales</taxon>
        <taxon>Flavobacteriaceae</taxon>
        <taxon>Flavobacterium</taxon>
    </lineage>
</organism>
<protein>
    <submittedName>
        <fullName evidence="2">DUF393 domain-containing protein</fullName>
    </submittedName>
</protein>
<keyword evidence="1" id="KW-0812">Transmembrane</keyword>
<dbReference type="InterPro" id="IPR007263">
    <property type="entry name" value="DCC1-like"/>
</dbReference>
<evidence type="ECO:0000313" key="2">
    <source>
        <dbReference type="EMBL" id="UOX34239.1"/>
    </source>
</evidence>
<dbReference type="RefSeq" id="WP_246916974.1">
    <property type="nucleotide sequence ID" value="NZ_CP090145.1"/>
</dbReference>
<dbReference type="Pfam" id="PF04134">
    <property type="entry name" value="DCC1-like"/>
    <property type="match status" value="1"/>
</dbReference>
<evidence type="ECO:0000313" key="3">
    <source>
        <dbReference type="Proteomes" id="UP000830454"/>
    </source>
</evidence>
<keyword evidence="1" id="KW-1133">Transmembrane helix</keyword>
<keyword evidence="1" id="KW-0472">Membrane</keyword>
<evidence type="ECO:0000256" key="1">
    <source>
        <dbReference type="SAM" id="Phobius"/>
    </source>
</evidence>
<reference evidence="2" key="1">
    <citation type="submission" date="2021-12" db="EMBL/GenBank/DDBJ databases">
        <authorList>
            <person name="Cha I.-T."/>
            <person name="Lee K.-E."/>
            <person name="Park S.-J."/>
        </authorList>
    </citation>
    <scope>NUCLEOTIDE SEQUENCE</scope>
    <source>
        <strain evidence="2">YSM-43</strain>
    </source>
</reference>
<accession>A0ABY4HRV4</accession>
<feature type="transmembrane region" description="Helical" evidence="1">
    <location>
        <begin position="196"/>
        <end position="215"/>
    </location>
</feature>
<sequence>MKTLNNHTLLYDEDCPLCNIYTSGFIKVKMLDENGRKSYASIIKEEQNYIDFNRAKNEIALVDTQNKKVFYGIDSLLKVIGTSFPWIEKIGNWKPINYGLKKVYKFISYNRKVIAPSVIKNKNTTECVPDFNVKYRMFYILFANFFTAIILFQYAKMITLLPKANFGREILLAIGQIGFQYLFIQKLDKQKQLNYIGNLVTVSVMGSLVLLPILLLNQFVIINEYLILGWFGLTVSIMILEHFRRIKLLELPKYLTMTWVLYRIIALLIILNS</sequence>
<dbReference type="Proteomes" id="UP000830454">
    <property type="component" value="Chromosome"/>
</dbReference>
<dbReference type="EMBL" id="CP090145">
    <property type="protein sequence ID" value="UOX34239.1"/>
    <property type="molecule type" value="Genomic_DNA"/>
</dbReference>
<feature type="transmembrane region" description="Helical" evidence="1">
    <location>
        <begin position="166"/>
        <end position="184"/>
    </location>
</feature>
<reference evidence="2" key="2">
    <citation type="submission" date="2022-04" db="EMBL/GenBank/DDBJ databases">
        <title>Complete Genome Sequence of Flavobacterium sediminilitoris YSM-43, Isolated from a Tidal Sediment.</title>
        <authorList>
            <person name="Lee P.A."/>
        </authorList>
    </citation>
    <scope>NUCLEOTIDE SEQUENCE</scope>
    <source>
        <strain evidence="2">YSM-43</strain>
    </source>
</reference>